<feature type="binding site" description="in other chain" evidence="8">
    <location>
        <position position="242"/>
    </location>
    <ligand>
        <name>IMP</name>
        <dbReference type="ChEBI" id="CHEBI:58053"/>
        <note>ligand shared between dimeric partners</note>
    </ligand>
</feature>
<accession>G8C2N7</accession>
<keyword evidence="3 8" id="KW-0479">Metal-binding</keyword>
<feature type="binding site" evidence="8">
    <location>
        <position position="18"/>
    </location>
    <ligand>
        <name>Mg(2+)</name>
        <dbReference type="ChEBI" id="CHEBI:18420"/>
    </ligand>
</feature>
<dbReference type="FunFam" id="1.10.300.10:FF:000001">
    <property type="entry name" value="Adenylosuccinate synthetase"/>
    <property type="match status" value="1"/>
</dbReference>
<dbReference type="SUPFAM" id="SSF52540">
    <property type="entry name" value="P-loop containing nucleoside triphosphate hydrolases"/>
    <property type="match status" value="1"/>
</dbReference>
<dbReference type="NCBIfam" id="TIGR00184">
    <property type="entry name" value="purA"/>
    <property type="match status" value="1"/>
</dbReference>
<dbReference type="PATRIC" id="fig|1116213.3.peg.68"/>
<dbReference type="GO" id="GO:0000287">
    <property type="term" value="F:magnesium ion binding"/>
    <property type="evidence" value="ECO:0007669"/>
    <property type="project" value="UniProtKB-UniRule"/>
</dbReference>
<feature type="binding site" evidence="8">
    <location>
        <begin position="45"/>
        <end position="47"/>
    </location>
    <ligand>
        <name>GTP</name>
        <dbReference type="ChEBI" id="CHEBI:37565"/>
    </ligand>
</feature>
<sequence length="436" mass="48993">MFKFSGQVVVLVGLQFGDEGKGKLVDLISSHFDYVVRYQGGDNAGHTIYYKGQKCVLRSVPSGVFHTSAVIAPGTVVNPFLLLEEIAKLEALLGDSLEGKLLLANQSNVICDFHLEWDKLCEQLRGAAKIGSTLRGIGPAYADKSARIGLKFMDLTDKAVMRERLKLNLELKNPIFQKYGFNTYELSEVIQKYSEVAEKLKPYLIDYYSFIAAEIRKDKTFLLEGSQGILLDIDLGTYPFVTSSNIVSSVNSGAFFPGSAVSTIIGVVKVYLTRVGEGPLVTELTSGERQIEEIIRERGHEYGSNTQRARRIGWLDLNLLKYSIKIGGITELALTMVDVFNQLDSFKVCIGYKTEEGQRMEESVNPVLMKEKIIPEYRSFKAWTEDFSKVRRYEDFSPEFREFVDFLEGECSIPISIISFGKNKTDSIFKEKSKLN</sequence>
<feature type="binding site" description="in other chain" evidence="8">
    <location>
        <position position="133"/>
    </location>
    <ligand>
        <name>IMP</name>
        <dbReference type="ChEBI" id="CHEBI:58053"/>
        <note>ligand shared between dimeric partners</note>
    </ligand>
</feature>
<keyword evidence="8" id="KW-0963">Cytoplasm</keyword>
<dbReference type="GO" id="GO:0046040">
    <property type="term" value="P:IMP metabolic process"/>
    <property type="evidence" value="ECO:0007669"/>
    <property type="project" value="TreeGrafter"/>
</dbReference>
<dbReference type="Gene3D" id="1.10.300.10">
    <property type="entry name" value="Adenylosuccinate Synthetase, subunit A, domain 2"/>
    <property type="match status" value="1"/>
</dbReference>
<comment type="similarity">
    <text evidence="8 10">Belongs to the adenylosuccinate synthetase family.</text>
</comment>
<dbReference type="NCBIfam" id="NF002223">
    <property type="entry name" value="PRK01117.1"/>
    <property type="match status" value="1"/>
</dbReference>
<feature type="binding site" description="in other chain" evidence="8">
    <location>
        <begin position="18"/>
        <end position="21"/>
    </location>
    <ligand>
        <name>IMP</name>
        <dbReference type="ChEBI" id="CHEBI:58053"/>
        <note>ligand shared between dimeric partners</note>
    </ligand>
</feature>
<dbReference type="PROSITE" id="PS01266">
    <property type="entry name" value="ADENYLOSUCCIN_SYN_1"/>
    <property type="match status" value="1"/>
</dbReference>
<dbReference type="GO" id="GO:0044208">
    <property type="term" value="P:'de novo' AMP biosynthetic process"/>
    <property type="evidence" value="ECO:0007669"/>
    <property type="project" value="UniProtKB-UniRule"/>
</dbReference>
<dbReference type="InterPro" id="IPR042109">
    <property type="entry name" value="Adenylosuccinate_synth_dom1"/>
</dbReference>
<dbReference type="InterPro" id="IPR027417">
    <property type="entry name" value="P-loop_NTPase"/>
</dbReference>
<evidence type="ECO:0000256" key="2">
    <source>
        <dbReference type="ARBA" id="ARBA00022598"/>
    </source>
</evidence>
<dbReference type="SMART" id="SM00788">
    <property type="entry name" value="Adenylsucc_synt"/>
    <property type="match status" value="1"/>
</dbReference>
<evidence type="ECO:0000313" key="11">
    <source>
        <dbReference type="EMBL" id="CCE66585.1"/>
    </source>
</evidence>
<dbReference type="HOGENOM" id="CLU_029848_0_0_14"/>
<dbReference type="Gene3D" id="3.40.440.10">
    <property type="entry name" value="Adenylosuccinate Synthetase, subunit A, domain 1"/>
    <property type="match status" value="1"/>
</dbReference>
<dbReference type="InterPro" id="IPR018220">
    <property type="entry name" value="Adenylosuccin_syn_GTP-bd"/>
</dbReference>
<comment type="catalytic activity">
    <reaction evidence="8 10">
        <text>IMP + L-aspartate + GTP = N(6)-(1,2-dicarboxyethyl)-AMP + GDP + phosphate + 2 H(+)</text>
        <dbReference type="Rhea" id="RHEA:15753"/>
        <dbReference type="ChEBI" id="CHEBI:15378"/>
        <dbReference type="ChEBI" id="CHEBI:29991"/>
        <dbReference type="ChEBI" id="CHEBI:37565"/>
        <dbReference type="ChEBI" id="CHEBI:43474"/>
        <dbReference type="ChEBI" id="CHEBI:57567"/>
        <dbReference type="ChEBI" id="CHEBI:58053"/>
        <dbReference type="ChEBI" id="CHEBI:58189"/>
        <dbReference type="EC" id="6.3.4.4"/>
    </reaction>
</comment>
<evidence type="ECO:0000256" key="6">
    <source>
        <dbReference type="ARBA" id="ARBA00022842"/>
    </source>
</evidence>
<name>G8C2N7_9MOLU</name>
<evidence type="ECO:0000256" key="7">
    <source>
        <dbReference type="ARBA" id="ARBA00023134"/>
    </source>
</evidence>
<feature type="binding site" description="in other chain" evidence="8">
    <location>
        <begin position="43"/>
        <end position="46"/>
    </location>
    <ligand>
        <name>IMP</name>
        <dbReference type="ChEBI" id="CHEBI:58053"/>
        <note>ligand shared between dimeric partners</note>
    </ligand>
</feature>
<dbReference type="UniPathway" id="UPA00075">
    <property type="reaction ID" value="UER00335"/>
</dbReference>
<keyword evidence="5 8" id="KW-0658">Purine biosynthesis</keyword>
<feature type="binding site" description="in other chain" evidence="8">
    <location>
        <position position="227"/>
    </location>
    <ligand>
        <name>IMP</name>
        <dbReference type="ChEBI" id="CHEBI:58053"/>
        <note>ligand shared between dimeric partners</note>
    </ligand>
</feature>
<dbReference type="PANTHER" id="PTHR11846:SF0">
    <property type="entry name" value="ADENYLOSUCCINATE SYNTHETASE"/>
    <property type="match status" value="1"/>
</dbReference>
<dbReference type="OrthoDB" id="9807553at2"/>
<feature type="binding site" evidence="8">
    <location>
        <begin position="419"/>
        <end position="421"/>
    </location>
    <ligand>
        <name>GTP</name>
        <dbReference type="ChEBI" id="CHEBI:37565"/>
    </ligand>
</feature>
<feature type="active site" description="Proton acceptor" evidence="8">
    <location>
        <position position="18"/>
    </location>
</feature>
<feature type="binding site" evidence="8">
    <location>
        <position position="45"/>
    </location>
    <ligand>
        <name>Mg(2+)</name>
        <dbReference type="ChEBI" id="CHEBI:18420"/>
    </ligand>
</feature>
<feature type="active site" evidence="9">
    <location>
        <position position="144"/>
    </location>
</feature>
<dbReference type="FunFam" id="3.90.170.10:FF:000001">
    <property type="entry name" value="Adenylosuccinate synthetase"/>
    <property type="match status" value="1"/>
</dbReference>
<dbReference type="GO" id="GO:0004019">
    <property type="term" value="F:adenylosuccinate synthase activity"/>
    <property type="evidence" value="ECO:0007669"/>
    <property type="project" value="UniProtKB-UniRule"/>
</dbReference>
<dbReference type="EC" id="6.3.4.4" evidence="8 10"/>
<dbReference type="InterPro" id="IPR001114">
    <property type="entry name" value="Adenylosuccinate_synthetase"/>
</dbReference>
<feature type="binding site" evidence="8">
    <location>
        <position position="310"/>
    </location>
    <ligand>
        <name>GTP</name>
        <dbReference type="ChEBI" id="CHEBI:37565"/>
    </ligand>
</feature>
<evidence type="ECO:0000256" key="5">
    <source>
        <dbReference type="ARBA" id="ARBA00022755"/>
    </source>
</evidence>
<feature type="binding site" evidence="8">
    <location>
        <begin position="304"/>
        <end position="310"/>
    </location>
    <ligand>
        <name>substrate</name>
    </ligand>
</feature>
<comment type="function">
    <text evidence="8">Plays an important role in the de novo pathway of purine nucleotide biosynthesis. Catalyzes the first committed step in the biosynthesis of AMP from IMP.</text>
</comment>
<evidence type="ECO:0000256" key="10">
    <source>
        <dbReference type="RuleBase" id="RU000520"/>
    </source>
</evidence>
<protein>
    <recommendedName>
        <fullName evidence="8 10">Adenylosuccinate synthetase</fullName>
        <shortName evidence="8">AMPSase</shortName>
        <shortName evidence="8">AdSS</shortName>
        <ecNumber evidence="8 10">6.3.4.4</ecNumber>
    </recommendedName>
    <alternativeName>
        <fullName evidence="8">IMP--aspartate ligase</fullName>
    </alternativeName>
</protein>
<evidence type="ECO:0000256" key="4">
    <source>
        <dbReference type="ARBA" id="ARBA00022741"/>
    </source>
</evidence>
<feature type="binding site" evidence="8">
    <location>
        <begin position="17"/>
        <end position="23"/>
    </location>
    <ligand>
        <name>GTP</name>
        <dbReference type="ChEBI" id="CHEBI:37565"/>
    </ligand>
</feature>
<feature type="binding site" description="in other chain" evidence="8">
    <location>
        <position position="308"/>
    </location>
    <ligand>
        <name>IMP</name>
        <dbReference type="ChEBI" id="CHEBI:58053"/>
        <note>ligand shared between dimeric partners</note>
    </ligand>
</feature>
<evidence type="ECO:0000256" key="3">
    <source>
        <dbReference type="ARBA" id="ARBA00022723"/>
    </source>
</evidence>
<feature type="binding site" evidence="8">
    <location>
        <position position="147"/>
    </location>
    <ligand>
        <name>IMP</name>
        <dbReference type="ChEBI" id="CHEBI:58053"/>
        <note>ligand shared between dimeric partners</note>
    </ligand>
</feature>
<gene>
    <name evidence="8 11" type="primary">purA</name>
    <name evidence="11" type="ORF">MHM_00670</name>
</gene>
<evidence type="ECO:0000256" key="9">
    <source>
        <dbReference type="PROSITE-ProRule" id="PRU10134"/>
    </source>
</evidence>
<comment type="subunit">
    <text evidence="1 8">Homodimer.</text>
</comment>
<dbReference type="InterPro" id="IPR033128">
    <property type="entry name" value="Adenylosuccin_syn_Lys_AS"/>
</dbReference>
<feature type="active site" description="Proton donor" evidence="8">
    <location>
        <position position="46"/>
    </location>
</feature>
<reference evidence="11" key="2">
    <citation type="submission" date="2011-11" db="EMBL/GenBank/DDBJ databases">
        <authorList>
            <person name="Barker E."/>
        </authorList>
    </citation>
    <scope>NUCLEOTIDE SEQUENCE</scope>
    <source>
        <strain evidence="11">Birmingham 1</strain>
    </source>
</reference>
<dbReference type="GO" id="GO:0005525">
    <property type="term" value="F:GTP binding"/>
    <property type="evidence" value="ECO:0007669"/>
    <property type="project" value="UniProtKB-UniRule"/>
</dbReference>
<dbReference type="Pfam" id="PF00709">
    <property type="entry name" value="Adenylsucc_synt"/>
    <property type="match status" value="1"/>
</dbReference>
<reference evidence="11" key="1">
    <citation type="submission" date="2011-11" db="EMBL/GenBank/DDBJ databases">
        <title>Complete genome sequence of Candidatus Mycoplasma haemominutum.</title>
        <authorList>
            <person name="Barker E.N."/>
            <person name="Darby A.C."/>
            <person name="Helps C.R."/>
            <person name="Peters I.R."/>
            <person name="Hughes M.A."/>
            <person name="Radford A.D."/>
            <person name="Novacco M."/>
            <person name="Boretti F."/>
            <person name="Hofmann-Lehmann R."/>
            <person name="Tasker S."/>
        </authorList>
    </citation>
    <scope>NUCLEOTIDE SEQUENCE</scope>
    <source>
        <strain evidence="11">Birmingham 1</strain>
    </source>
</reference>
<dbReference type="PANTHER" id="PTHR11846">
    <property type="entry name" value="ADENYLOSUCCINATE SYNTHETASE"/>
    <property type="match status" value="1"/>
</dbReference>
<dbReference type="AlphaFoldDB" id="G8C2N7"/>
<dbReference type="CDD" id="cd03108">
    <property type="entry name" value="AdSS"/>
    <property type="match status" value="1"/>
</dbReference>
<comment type="pathway">
    <text evidence="8 10">Purine metabolism; AMP biosynthesis via de novo pathway; AMP from IMP: step 1/2.</text>
</comment>
<dbReference type="PROSITE" id="PS00513">
    <property type="entry name" value="ADENYLOSUCCIN_SYN_2"/>
    <property type="match status" value="1"/>
</dbReference>
<dbReference type="InterPro" id="IPR042110">
    <property type="entry name" value="Adenylosuccinate_synth_dom2"/>
</dbReference>
<dbReference type="HAMAP" id="MF_00011">
    <property type="entry name" value="Adenylosucc_synth"/>
    <property type="match status" value="1"/>
</dbReference>
<dbReference type="EMBL" id="HE613254">
    <property type="protein sequence ID" value="CCE66585.1"/>
    <property type="molecule type" value="Genomic_DNA"/>
</dbReference>
<evidence type="ECO:0000256" key="1">
    <source>
        <dbReference type="ARBA" id="ARBA00011738"/>
    </source>
</evidence>
<dbReference type="KEGG" id="mhb:MHM_00670"/>
<comment type="cofactor">
    <cofactor evidence="8">
        <name>Mg(2+)</name>
        <dbReference type="ChEBI" id="CHEBI:18420"/>
    </cofactor>
    <text evidence="8">Binds 1 Mg(2+) ion per subunit.</text>
</comment>
<keyword evidence="6 8" id="KW-0460">Magnesium</keyword>
<keyword evidence="2 8" id="KW-0436">Ligase</keyword>
<feature type="binding site" evidence="8">
    <location>
        <begin position="336"/>
        <end position="338"/>
    </location>
    <ligand>
        <name>GTP</name>
        <dbReference type="ChEBI" id="CHEBI:37565"/>
    </ligand>
</feature>
<dbReference type="GO" id="GO:0005737">
    <property type="term" value="C:cytoplasm"/>
    <property type="evidence" value="ECO:0007669"/>
    <property type="project" value="UniProtKB-SubCell"/>
</dbReference>
<dbReference type="Gene3D" id="3.90.170.10">
    <property type="entry name" value="Adenylosuccinate Synthetase, subunit A, domain 3"/>
    <property type="match status" value="1"/>
</dbReference>
<comment type="subcellular location">
    <subcellularLocation>
        <location evidence="8">Cytoplasm</location>
    </subcellularLocation>
</comment>
<dbReference type="InterPro" id="IPR042111">
    <property type="entry name" value="Adenylosuccinate_synth_dom3"/>
</dbReference>
<keyword evidence="4 8" id="KW-0547">Nucleotide-binding</keyword>
<proteinExistence type="inferred from homology"/>
<dbReference type="RefSeq" id="WP_015511450.1">
    <property type="nucleotide sequence ID" value="NC_021007.1"/>
</dbReference>
<evidence type="ECO:0000256" key="8">
    <source>
        <dbReference type="HAMAP-Rule" id="MF_00011"/>
    </source>
</evidence>
<organism evidence="11">
    <name type="scientific">Candidatus Mycoplasma haematominutum 'Birmingham 1'</name>
    <dbReference type="NCBI Taxonomy" id="1116213"/>
    <lineage>
        <taxon>Bacteria</taxon>
        <taxon>Bacillati</taxon>
        <taxon>Mycoplasmatota</taxon>
        <taxon>Mollicutes</taxon>
        <taxon>Mycoplasmataceae</taxon>
        <taxon>Mycoplasma</taxon>
    </lineage>
</organism>
<keyword evidence="7 8" id="KW-0342">GTP-binding</keyword>